<feature type="active site" evidence="11">
    <location>
        <position position="220"/>
    </location>
</feature>
<dbReference type="GO" id="GO:0005524">
    <property type="term" value="F:ATP binding"/>
    <property type="evidence" value="ECO:0007669"/>
    <property type="project" value="UniProtKB-UniRule"/>
</dbReference>
<dbReference type="InterPro" id="IPR002575">
    <property type="entry name" value="Aminoglycoside_PTrfase"/>
</dbReference>
<evidence type="ECO:0000313" key="13">
    <source>
        <dbReference type="EMBL" id="PZQ14715.1"/>
    </source>
</evidence>
<dbReference type="AlphaFoldDB" id="A0A2W5KIJ8"/>
<evidence type="ECO:0000313" key="14">
    <source>
        <dbReference type="Proteomes" id="UP000249046"/>
    </source>
</evidence>
<keyword evidence="1 11" id="KW-0963">Cytoplasm</keyword>
<evidence type="ECO:0000256" key="8">
    <source>
        <dbReference type="ARBA" id="ARBA00022840"/>
    </source>
</evidence>
<sequence>MTEQSAAPYAQLGPDQVLDAVAAAGFEPDGRLLALPSYENRVYQVGIEDGPGLVAKFYRPQRWSDAAIAEEQAFACELAEAELPVVAPIAVGGRHLLRHEGFRYALYPRRGGRAPELESAEHLAWIGRLLARIHAVGARASFAHRGRIDAETYVRAAARTVLASGLLPDLHHGRYRALTGALADRIDAAFASVAPRTLRLHGDCHAGNVLWTDAGPHFVDLDDARTGPAIQDLWMLAPSAEALDALLEGYGEFRDFDWNERRLIEPLRTMRQIHWAGWVAARWHDPAFPAAFPQVGEARWWDQHLADLAEAADRLDAAASD</sequence>
<accession>A0A2W5KIJ8</accession>
<keyword evidence="4 11" id="KW-0808">Transferase</keyword>
<dbReference type="GO" id="GO:0004674">
    <property type="term" value="F:protein serine/threonine kinase activity"/>
    <property type="evidence" value="ECO:0007669"/>
    <property type="project" value="UniProtKB-UniRule"/>
</dbReference>
<feature type="binding site" evidence="11">
    <location>
        <position position="208"/>
    </location>
    <ligand>
        <name>Mg(2+)</name>
        <dbReference type="ChEBI" id="CHEBI:18420"/>
    </ligand>
</feature>
<dbReference type="Pfam" id="PF01636">
    <property type="entry name" value="APH"/>
    <property type="match status" value="1"/>
</dbReference>
<dbReference type="Proteomes" id="UP000249046">
    <property type="component" value="Unassembled WGS sequence"/>
</dbReference>
<keyword evidence="8 11" id="KW-0067">ATP-binding</keyword>
<comment type="similarity">
    <text evidence="11">Belongs to the SrkA/RdoA protein kinase family.</text>
</comment>
<dbReference type="Gene3D" id="3.30.200.70">
    <property type="match status" value="1"/>
</dbReference>
<name>A0A2W5KIJ8_9GAMM</name>
<comment type="subunit">
    <text evidence="11">Monomer.</text>
</comment>
<evidence type="ECO:0000256" key="4">
    <source>
        <dbReference type="ARBA" id="ARBA00022679"/>
    </source>
</evidence>
<dbReference type="Gene3D" id="1.10.510.10">
    <property type="entry name" value="Transferase(Phosphotransferase) domain 1"/>
    <property type="match status" value="1"/>
</dbReference>
<comment type="caution">
    <text evidence="13">The sequence shown here is derived from an EMBL/GenBank/DDBJ whole genome shotgun (WGS) entry which is preliminary data.</text>
</comment>
<keyword evidence="3 11" id="KW-0597">Phosphoprotein</keyword>
<feature type="binding site" evidence="11">
    <location>
        <position position="220"/>
    </location>
    <ligand>
        <name>Mg(2+)</name>
        <dbReference type="ChEBI" id="CHEBI:18420"/>
    </ligand>
</feature>
<comment type="catalytic activity">
    <reaction evidence="11">
        <text>L-threonyl-[protein] + ATP = O-phospho-L-threonyl-[protein] + ADP + H(+)</text>
        <dbReference type="Rhea" id="RHEA:46608"/>
        <dbReference type="Rhea" id="RHEA-COMP:11060"/>
        <dbReference type="Rhea" id="RHEA-COMP:11605"/>
        <dbReference type="ChEBI" id="CHEBI:15378"/>
        <dbReference type="ChEBI" id="CHEBI:30013"/>
        <dbReference type="ChEBI" id="CHEBI:30616"/>
        <dbReference type="ChEBI" id="CHEBI:61977"/>
        <dbReference type="ChEBI" id="CHEBI:456216"/>
        <dbReference type="EC" id="2.7.11.1"/>
    </reaction>
</comment>
<keyword evidence="5 11" id="KW-0479">Metal-binding</keyword>
<dbReference type="PANTHER" id="PTHR39573:SF1">
    <property type="entry name" value="STRESS RESPONSE KINASE A"/>
    <property type="match status" value="1"/>
</dbReference>
<dbReference type="EMBL" id="QFPO01000007">
    <property type="protein sequence ID" value="PZQ14715.1"/>
    <property type="molecule type" value="Genomic_DNA"/>
</dbReference>
<evidence type="ECO:0000256" key="6">
    <source>
        <dbReference type="ARBA" id="ARBA00022741"/>
    </source>
</evidence>
<evidence type="ECO:0000256" key="7">
    <source>
        <dbReference type="ARBA" id="ARBA00022777"/>
    </source>
</evidence>
<evidence type="ECO:0000256" key="2">
    <source>
        <dbReference type="ARBA" id="ARBA00022527"/>
    </source>
</evidence>
<dbReference type="EC" id="2.7.11.1" evidence="11"/>
<dbReference type="PANTHER" id="PTHR39573">
    <property type="entry name" value="STRESS RESPONSE KINASE A"/>
    <property type="match status" value="1"/>
</dbReference>
<comment type="subcellular location">
    <subcellularLocation>
        <location evidence="11">Cytoplasm</location>
    </subcellularLocation>
</comment>
<dbReference type="InterPro" id="IPR032882">
    <property type="entry name" value="SrkA/RdoA"/>
</dbReference>
<feature type="site" description="ATP" evidence="11">
    <location>
        <position position="37"/>
    </location>
</feature>
<evidence type="ECO:0000256" key="10">
    <source>
        <dbReference type="ARBA" id="ARBA00023016"/>
    </source>
</evidence>
<dbReference type="SUPFAM" id="SSF56112">
    <property type="entry name" value="Protein kinase-like (PK-like)"/>
    <property type="match status" value="1"/>
</dbReference>
<dbReference type="GO" id="GO:0005737">
    <property type="term" value="C:cytoplasm"/>
    <property type="evidence" value="ECO:0007669"/>
    <property type="project" value="UniProtKB-SubCell"/>
</dbReference>
<comment type="catalytic activity">
    <reaction evidence="11">
        <text>L-seryl-[protein] + ATP = O-phospho-L-seryl-[protein] + ADP + H(+)</text>
        <dbReference type="Rhea" id="RHEA:17989"/>
        <dbReference type="Rhea" id="RHEA-COMP:9863"/>
        <dbReference type="Rhea" id="RHEA-COMP:11604"/>
        <dbReference type="ChEBI" id="CHEBI:15378"/>
        <dbReference type="ChEBI" id="CHEBI:29999"/>
        <dbReference type="ChEBI" id="CHEBI:30616"/>
        <dbReference type="ChEBI" id="CHEBI:83421"/>
        <dbReference type="ChEBI" id="CHEBI:456216"/>
        <dbReference type="EC" id="2.7.11.1"/>
    </reaction>
</comment>
<gene>
    <name evidence="11" type="primary">srkA</name>
    <name evidence="13" type="ORF">DI564_09425</name>
</gene>
<evidence type="ECO:0000256" key="5">
    <source>
        <dbReference type="ARBA" id="ARBA00022723"/>
    </source>
</evidence>
<dbReference type="Gene3D" id="1.20.1270.170">
    <property type="match status" value="1"/>
</dbReference>
<feature type="domain" description="Aminoglycoside phosphotransferase" evidence="12">
    <location>
        <begin position="36"/>
        <end position="263"/>
    </location>
</feature>
<keyword evidence="2 11" id="KW-0723">Serine/threonine-protein kinase</keyword>
<dbReference type="NCBIfam" id="NF008738">
    <property type="entry name" value="PRK11768.1"/>
    <property type="match status" value="1"/>
</dbReference>
<comment type="function">
    <text evidence="11">A protein kinase that phosphorylates Ser and Thr residues. Probably acts to suppress the effects of stress linked to accumulation of reactive oxygen species. Probably involved in the extracytoplasmic stress response.</text>
</comment>
<dbReference type="InterPro" id="IPR011009">
    <property type="entry name" value="Kinase-like_dom_sf"/>
</dbReference>
<comment type="cofactor">
    <cofactor evidence="11">
        <name>Mg(2+)</name>
        <dbReference type="ChEBI" id="CHEBI:18420"/>
    </cofactor>
</comment>
<organism evidence="13 14">
    <name type="scientific">Rhodanobacter denitrificans</name>
    <dbReference type="NCBI Taxonomy" id="666685"/>
    <lineage>
        <taxon>Bacteria</taxon>
        <taxon>Pseudomonadati</taxon>
        <taxon>Pseudomonadota</taxon>
        <taxon>Gammaproteobacteria</taxon>
        <taxon>Lysobacterales</taxon>
        <taxon>Rhodanobacteraceae</taxon>
        <taxon>Rhodanobacter</taxon>
    </lineage>
</organism>
<evidence type="ECO:0000259" key="12">
    <source>
        <dbReference type="Pfam" id="PF01636"/>
    </source>
</evidence>
<reference evidence="13 14" key="1">
    <citation type="submission" date="2017-08" db="EMBL/GenBank/DDBJ databases">
        <title>Infants hospitalized years apart are colonized by the same room-sourced microbial strains.</title>
        <authorList>
            <person name="Brooks B."/>
            <person name="Olm M.R."/>
            <person name="Firek B.A."/>
            <person name="Baker R."/>
            <person name="Thomas B.C."/>
            <person name="Morowitz M.J."/>
            <person name="Banfield J.F."/>
        </authorList>
    </citation>
    <scope>NUCLEOTIDE SEQUENCE [LARGE SCALE GENOMIC DNA]</scope>
    <source>
        <strain evidence="13">S2_005_003_R2_42</strain>
    </source>
</reference>
<evidence type="ECO:0000256" key="3">
    <source>
        <dbReference type="ARBA" id="ARBA00022553"/>
    </source>
</evidence>
<keyword evidence="7 11" id="KW-0418">Kinase</keyword>
<protein>
    <recommendedName>
        <fullName evidence="11">Stress response kinase A</fullName>
        <ecNumber evidence="11">2.7.11.1</ecNumber>
    </recommendedName>
    <alternativeName>
        <fullName evidence="11">Serine/threonine-protein kinase SrkA</fullName>
    </alternativeName>
</protein>
<dbReference type="HAMAP" id="MF_01497">
    <property type="entry name" value="SrkA_kinase"/>
    <property type="match status" value="1"/>
</dbReference>
<dbReference type="GO" id="GO:0000287">
    <property type="term" value="F:magnesium ion binding"/>
    <property type="evidence" value="ECO:0007669"/>
    <property type="project" value="UniProtKB-UniRule"/>
</dbReference>
<evidence type="ECO:0000256" key="11">
    <source>
        <dbReference type="HAMAP-Rule" id="MF_01497"/>
    </source>
</evidence>
<evidence type="ECO:0000256" key="9">
    <source>
        <dbReference type="ARBA" id="ARBA00022842"/>
    </source>
</evidence>
<keyword evidence="6 11" id="KW-0547">Nucleotide-binding</keyword>
<proteinExistence type="inferred from homology"/>
<evidence type="ECO:0000256" key="1">
    <source>
        <dbReference type="ARBA" id="ARBA00022490"/>
    </source>
</evidence>
<keyword evidence="10 11" id="KW-0346">Stress response</keyword>
<keyword evidence="9 11" id="KW-0460">Magnesium</keyword>
<feature type="active site" description="Proton acceptor" evidence="11">
    <location>
        <position position="203"/>
    </location>
</feature>
<dbReference type="GO" id="GO:0106310">
    <property type="term" value="F:protein serine kinase activity"/>
    <property type="evidence" value="ECO:0007669"/>
    <property type="project" value="RHEA"/>
</dbReference>